<dbReference type="InterPro" id="IPR050135">
    <property type="entry name" value="dGTPase-like"/>
</dbReference>
<reference evidence="3 4" key="1">
    <citation type="journal article" date="2014" name="Int. J. Syst. Evol. Microbiol.">
        <title>Complete genome sequence of Corynebacterium casei LMG S-19264T (=DSM 44701T), isolated from a smear-ripened cheese.</title>
        <authorList>
            <consortium name="US DOE Joint Genome Institute (JGI-PGF)"/>
            <person name="Walter F."/>
            <person name="Albersmeier A."/>
            <person name="Kalinowski J."/>
            <person name="Ruckert C."/>
        </authorList>
    </citation>
    <scope>NUCLEOTIDE SEQUENCE [LARGE SCALE GENOMIC DNA]</scope>
    <source>
        <strain evidence="3 4">NBRC 111766</strain>
    </source>
</reference>
<dbReference type="Gene3D" id="1.10.3410.10">
    <property type="entry name" value="putative deoxyguanosinetriphosphate triphosphohydrolase like domain"/>
    <property type="match status" value="1"/>
</dbReference>
<proteinExistence type="predicted"/>
<dbReference type="PANTHER" id="PTHR11373">
    <property type="entry name" value="DEOXYNUCLEOSIDE TRIPHOSPHATE TRIPHOSPHOHYDROLASE"/>
    <property type="match status" value="1"/>
</dbReference>
<dbReference type="InterPro" id="IPR023293">
    <property type="entry name" value="dGTP_triP_hydro_central_sf"/>
</dbReference>
<protein>
    <submittedName>
        <fullName evidence="3">Deoxyguanosinetriphosphate triphosphohydrolase</fullName>
    </submittedName>
</protein>
<evidence type="ECO:0000313" key="4">
    <source>
        <dbReference type="Proteomes" id="UP001157355"/>
    </source>
</evidence>
<dbReference type="InterPro" id="IPR003607">
    <property type="entry name" value="HD/PDEase_dom"/>
</dbReference>
<dbReference type="SMART" id="SM00471">
    <property type="entry name" value="HDc"/>
    <property type="match status" value="1"/>
</dbReference>
<evidence type="ECO:0000313" key="3">
    <source>
        <dbReference type="EMBL" id="GLS88425.1"/>
    </source>
</evidence>
<keyword evidence="4" id="KW-1185">Reference proteome</keyword>
<dbReference type="Proteomes" id="UP001157355">
    <property type="component" value="Unassembled WGS sequence"/>
</dbReference>
<dbReference type="InterPro" id="IPR006261">
    <property type="entry name" value="dGTPase"/>
</dbReference>
<evidence type="ECO:0000259" key="2">
    <source>
        <dbReference type="PROSITE" id="PS51831"/>
    </source>
</evidence>
<sequence>MDWTKLLSGTRFDDLLGRPKSGEAPVGPSFAKGQFRLPQERDHDRILFSTPFRRMGDKTQVFPLESIESIRTRLTHSYEVANLARSLGIEIAESMKEHLPENSIRSIPAVLAAVGLAHDIGNPPFGHQGEFAIRAWFKRNATALFEQPEQPQGKDAGEKSFGLTQQHKNDFLLFEGNAQTLRVLTKLQVIGDDLGLNLTVGTLAAVMKYVASSDEIDEEMQPRKKVGFFASEQSLVDRVREEVGLNGDARHPLALIMEACDDIAYSMLDAEDAIKKGIVSLNDLLAALEHNPLESGKQDEVVRYLCELTRWELGILRQQKLHPSELQDVATQKFRVHAIHLMVSAVAEAFKENYTSIMAGDFGGELIKSSKAASLCKLLKTFDRENAFNHKAVLEIELNGYNVLNRLMDFLWIGIREREVYSDLASKRTSPFAAYVYSRVSKNYRRIFEGKVTRYHQDAELPIRYKEMQLLTDMVSGMTDQFCIDLHDDLNKHYREMHKINGTPA</sequence>
<dbReference type="AlphaFoldDB" id="A0AA37TZX8"/>
<comment type="caution">
    <text evidence="3">The sequence shown here is derived from an EMBL/GenBank/DDBJ whole genome shotgun (WGS) entry which is preliminary data.</text>
</comment>
<organism evidence="3 4">
    <name type="scientific">Cypionkella aquatica</name>
    <dbReference type="NCBI Taxonomy" id="1756042"/>
    <lineage>
        <taxon>Bacteria</taxon>
        <taxon>Pseudomonadati</taxon>
        <taxon>Pseudomonadota</taxon>
        <taxon>Alphaproteobacteria</taxon>
        <taxon>Rhodobacterales</taxon>
        <taxon>Paracoccaceae</taxon>
        <taxon>Cypionkella</taxon>
    </lineage>
</organism>
<keyword evidence="1" id="KW-0378">Hydrolase</keyword>
<name>A0AA37TZX8_9RHOB</name>
<dbReference type="SUPFAM" id="SSF109604">
    <property type="entry name" value="HD-domain/PDEase-like"/>
    <property type="match status" value="1"/>
</dbReference>
<gene>
    <name evidence="3" type="ORF">GCM10010873_33990</name>
</gene>
<dbReference type="RefSeq" id="WP_284326586.1">
    <property type="nucleotide sequence ID" value="NZ_BSPP01000011.1"/>
</dbReference>
<dbReference type="PROSITE" id="PS51831">
    <property type="entry name" value="HD"/>
    <property type="match status" value="1"/>
</dbReference>
<dbReference type="GO" id="GO:0008832">
    <property type="term" value="F:dGTPase activity"/>
    <property type="evidence" value="ECO:0007669"/>
    <property type="project" value="TreeGrafter"/>
</dbReference>
<evidence type="ECO:0000256" key="1">
    <source>
        <dbReference type="ARBA" id="ARBA00022801"/>
    </source>
</evidence>
<dbReference type="InterPro" id="IPR006674">
    <property type="entry name" value="HD_domain"/>
</dbReference>
<dbReference type="PANTHER" id="PTHR11373:SF32">
    <property type="entry name" value="DEOXYGUANOSINETRIPHOSPHATE TRIPHOSPHOHYDROLASE"/>
    <property type="match status" value="1"/>
</dbReference>
<dbReference type="GO" id="GO:0006203">
    <property type="term" value="P:dGTP catabolic process"/>
    <property type="evidence" value="ECO:0007669"/>
    <property type="project" value="TreeGrafter"/>
</dbReference>
<dbReference type="Gene3D" id="1.10.3550.10">
    <property type="entry name" value="eoxyguanosinetriphosphate triphosphohydrolase domain-like"/>
    <property type="match status" value="1"/>
</dbReference>
<dbReference type="NCBIfam" id="TIGR01353">
    <property type="entry name" value="dGTP_triPase"/>
    <property type="match status" value="1"/>
</dbReference>
<dbReference type="CDD" id="cd00077">
    <property type="entry name" value="HDc"/>
    <property type="match status" value="1"/>
</dbReference>
<dbReference type="Gene3D" id="1.10.3210.10">
    <property type="entry name" value="Hypothetical protein af1432"/>
    <property type="match status" value="1"/>
</dbReference>
<dbReference type="Pfam" id="PF01966">
    <property type="entry name" value="HD"/>
    <property type="match status" value="1"/>
</dbReference>
<dbReference type="InterPro" id="IPR027432">
    <property type="entry name" value="dGTP_triphosphohydrolase_C"/>
</dbReference>
<feature type="domain" description="HD" evidence="2">
    <location>
        <begin position="73"/>
        <end position="266"/>
    </location>
</feature>
<accession>A0AA37TZX8</accession>
<dbReference type="EMBL" id="BSPP01000011">
    <property type="protein sequence ID" value="GLS88425.1"/>
    <property type="molecule type" value="Genomic_DNA"/>
</dbReference>